<dbReference type="AlphaFoldDB" id="X0UMM7"/>
<dbReference type="InterPro" id="IPR015943">
    <property type="entry name" value="WD40/YVTN_repeat-like_dom_sf"/>
</dbReference>
<dbReference type="InterPro" id="IPR036278">
    <property type="entry name" value="Sialidase_sf"/>
</dbReference>
<dbReference type="Gene3D" id="2.130.10.10">
    <property type="entry name" value="YVTN repeat-like/Quinoprotein amine dehydrogenase"/>
    <property type="match status" value="1"/>
</dbReference>
<accession>X0UMM7</accession>
<evidence type="ECO:0008006" key="3">
    <source>
        <dbReference type="Google" id="ProtNLM"/>
    </source>
</evidence>
<feature type="region of interest" description="Disordered" evidence="1">
    <location>
        <begin position="24"/>
        <end position="45"/>
    </location>
</feature>
<evidence type="ECO:0000313" key="2">
    <source>
        <dbReference type="EMBL" id="GAG06994.1"/>
    </source>
</evidence>
<dbReference type="SUPFAM" id="SSF50939">
    <property type="entry name" value="Sialidases"/>
    <property type="match status" value="1"/>
</dbReference>
<reference evidence="2" key="1">
    <citation type="journal article" date="2014" name="Front. Microbiol.">
        <title>High frequency of phylogenetically diverse reductive dehalogenase-homologous genes in deep subseafloor sedimentary metagenomes.</title>
        <authorList>
            <person name="Kawai M."/>
            <person name="Futagami T."/>
            <person name="Toyoda A."/>
            <person name="Takaki Y."/>
            <person name="Nishi S."/>
            <person name="Hori S."/>
            <person name="Arai W."/>
            <person name="Tsubouchi T."/>
            <person name="Morono Y."/>
            <person name="Uchiyama I."/>
            <person name="Ito T."/>
            <person name="Fujiyama A."/>
            <person name="Inagaki F."/>
            <person name="Takami H."/>
        </authorList>
    </citation>
    <scope>NUCLEOTIDE SEQUENCE</scope>
    <source>
        <strain evidence="2">Expedition CK06-06</strain>
    </source>
</reference>
<dbReference type="CDD" id="cd15482">
    <property type="entry name" value="Sialidase_non-viral"/>
    <property type="match status" value="1"/>
</dbReference>
<proteinExistence type="predicted"/>
<dbReference type="EMBL" id="BARS01027011">
    <property type="protein sequence ID" value="GAG06994.1"/>
    <property type="molecule type" value="Genomic_DNA"/>
</dbReference>
<sequence>MTFRAILPILAITVVAASAKLATAQEADKKPAQSQGKTGHLEVPRDPFIKIPRSAQPTSPGFRFSRNGYVSVQVNVDENGDNIVGDAANEPSIAIDPTDPSKIVIGWRQFDSVDSDFRQSGVAYSHDAGLTWTFPGSLWPGHFGSDPVLAADSSGNFYYTAIGFDDPGVRLFRSFDAGVTWDGPWQILRAFRDKQWVVIDQTGGIGDGNLYMTWSHPLNFTRSTDGGLT</sequence>
<protein>
    <recommendedName>
        <fullName evidence="3">Exo-alpha-sialidase</fullName>
    </recommendedName>
</protein>
<feature type="non-terminal residue" evidence="2">
    <location>
        <position position="229"/>
    </location>
</feature>
<evidence type="ECO:0000256" key="1">
    <source>
        <dbReference type="SAM" id="MobiDB-lite"/>
    </source>
</evidence>
<comment type="caution">
    <text evidence="2">The sequence shown here is derived from an EMBL/GenBank/DDBJ whole genome shotgun (WGS) entry which is preliminary data.</text>
</comment>
<gene>
    <name evidence="2" type="ORF">S01H1_42466</name>
</gene>
<organism evidence="2">
    <name type="scientific">marine sediment metagenome</name>
    <dbReference type="NCBI Taxonomy" id="412755"/>
    <lineage>
        <taxon>unclassified sequences</taxon>
        <taxon>metagenomes</taxon>
        <taxon>ecological metagenomes</taxon>
    </lineage>
</organism>
<name>X0UMM7_9ZZZZ</name>